<comment type="caution">
    <text evidence="3">The sequence shown here is derived from an EMBL/GenBank/DDBJ whole genome shotgun (WGS) entry which is preliminary data.</text>
</comment>
<proteinExistence type="predicted"/>
<dbReference type="EMBL" id="LXQA010098918">
    <property type="protein sequence ID" value="MCI15991.1"/>
    <property type="molecule type" value="Genomic_DNA"/>
</dbReference>
<organism evidence="3 4">
    <name type="scientific">Trifolium medium</name>
    <dbReference type="NCBI Taxonomy" id="97028"/>
    <lineage>
        <taxon>Eukaryota</taxon>
        <taxon>Viridiplantae</taxon>
        <taxon>Streptophyta</taxon>
        <taxon>Embryophyta</taxon>
        <taxon>Tracheophyta</taxon>
        <taxon>Spermatophyta</taxon>
        <taxon>Magnoliopsida</taxon>
        <taxon>eudicotyledons</taxon>
        <taxon>Gunneridae</taxon>
        <taxon>Pentapetalae</taxon>
        <taxon>rosids</taxon>
        <taxon>fabids</taxon>
        <taxon>Fabales</taxon>
        <taxon>Fabaceae</taxon>
        <taxon>Papilionoideae</taxon>
        <taxon>50 kb inversion clade</taxon>
        <taxon>NPAAA clade</taxon>
        <taxon>Hologalegina</taxon>
        <taxon>IRL clade</taxon>
        <taxon>Trifolieae</taxon>
        <taxon>Trifolium</taxon>
    </lineage>
</organism>
<evidence type="ECO:0000256" key="1">
    <source>
        <dbReference type="SAM" id="MobiDB-lite"/>
    </source>
</evidence>
<feature type="region of interest" description="Disordered" evidence="1">
    <location>
        <begin position="35"/>
        <end position="117"/>
    </location>
</feature>
<accession>A0A392PV68</accession>
<dbReference type="Proteomes" id="UP000265520">
    <property type="component" value="Unassembled WGS sequence"/>
</dbReference>
<keyword evidence="4" id="KW-1185">Reference proteome</keyword>
<evidence type="ECO:0000313" key="4">
    <source>
        <dbReference type="Proteomes" id="UP000265520"/>
    </source>
</evidence>
<name>A0A392PV68_9FABA</name>
<evidence type="ECO:0000313" key="3">
    <source>
        <dbReference type="EMBL" id="MCI15991.1"/>
    </source>
</evidence>
<evidence type="ECO:0000256" key="2">
    <source>
        <dbReference type="SAM" id="Phobius"/>
    </source>
</evidence>
<feature type="compositionally biased region" description="Basic residues" evidence="1">
    <location>
        <begin position="96"/>
        <end position="106"/>
    </location>
</feature>
<keyword evidence="2" id="KW-0812">Transmembrane</keyword>
<sequence>SFILPFIIIFISSSSIILTLFLFFLRKPSSNNPKPDFTRYPEIHDPIIPSPSDSQLHHQPSENDPTPILISDTALPFPDDDDPNPTLDSGQAELKKKNKRKTKKKMMTTTNSENEIDDHKSVEVDREITGLNTRPESVCLDPFTSSSSAMQKKIKPQYDELVKCNESKKLTLSQVPLFHFHPSNTYYSMDQIHLYLI</sequence>
<dbReference type="PANTHER" id="PTHR35991">
    <property type="entry name" value="CA-RESPONSIVE PROTEIN"/>
    <property type="match status" value="1"/>
</dbReference>
<feature type="compositionally biased region" description="Basic and acidic residues" evidence="1">
    <location>
        <begin position="36"/>
        <end position="45"/>
    </location>
</feature>
<protein>
    <submittedName>
        <fullName evidence="3">Stress response protein NST1-like</fullName>
    </submittedName>
</protein>
<reference evidence="3 4" key="1">
    <citation type="journal article" date="2018" name="Front. Plant Sci.">
        <title>Red Clover (Trifolium pratense) and Zigzag Clover (T. medium) - A Picture of Genomic Similarities and Differences.</title>
        <authorList>
            <person name="Dluhosova J."/>
            <person name="Istvanek J."/>
            <person name="Nedelnik J."/>
            <person name="Repkova J."/>
        </authorList>
    </citation>
    <scope>NUCLEOTIDE SEQUENCE [LARGE SCALE GENOMIC DNA]</scope>
    <source>
        <strain evidence="4">cv. 10/8</strain>
        <tissue evidence="3">Leaf</tissue>
    </source>
</reference>
<dbReference type="AlphaFoldDB" id="A0A392PV68"/>
<keyword evidence="2" id="KW-0472">Membrane</keyword>
<dbReference type="PANTHER" id="PTHR35991:SF1">
    <property type="entry name" value="CA-RESPONSIVE PROTEIN"/>
    <property type="match status" value="1"/>
</dbReference>
<feature type="transmembrane region" description="Helical" evidence="2">
    <location>
        <begin position="6"/>
        <end position="25"/>
    </location>
</feature>
<feature type="non-terminal residue" evidence="3">
    <location>
        <position position="1"/>
    </location>
</feature>
<keyword evidence="2" id="KW-1133">Transmembrane helix</keyword>